<proteinExistence type="predicted"/>
<accession>A0A6C0J1S0</accession>
<dbReference type="AlphaFoldDB" id="A0A6C0J1S0"/>
<reference evidence="1" key="1">
    <citation type="journal article" date="2020" name="Nature">
        <title>Giant virus diversity and host interactions through global metagenomics.</title>
        <authorList>
            <person name="Schulz F."/>
            <person name="Roux S."/>
            <person name="Paez-Espino D."/>
            <person name="Jungbluth S."/>
            <person name="Walsh D.A."/>
            <person name="Denef V.J."/>
            <person name="McMahon K.D."/>
            <person name="Konstantinidis K.T."/>
            <person name="Eloe-Fadrosh E.A."/>
            <person name="Kyrpides N.C."/>
            <person name="Woyke T."/>
        </authorList>
    </citation>
    <scope>NUCLEOTIDE SEQUENCE</scope>
    <source>
        <strain evidence="1">GVMAG-M-3300025727-45</strain>
    </source>
</reference>
<sequence length="303" mass="36528">MLVYPLEKILNNMHHQYYEYSEFFENDLPLNMISTRYCIKDNKVITTKNTLDNSIYNQNQRMNIYNYIFYKMFISKKNENNYKEKLKYVNRLLDNLYMFDVIFMCLGICNFERSIQNKKVNRIDKMFSFYNIINLKQNKHINFKLFGYSIKDKFEIRIFALEKVIDFYGIIRVMQTLKKLKSLNNTYNEDYNYIITKFHLFPNVLYTTIDAELIYTDSIIEIQDGIKPINYKSVLNTVIFNKETLYNSCCVGIPVSFINKEQEHFEQTNAKYLSNYYNTIDDAFNTETKFNELMTHLSQQIII</sequence>
<protein>
    <submittedName>
        <fullName evidence="1">Uncharacterized protein</fullName>
    </submittedName>
</protein>
<dbReference type="EMBL" id="MN740311">
    <property type="protein sequence ID" value="QHT99614.1"/>
    <property type="molecule type" value="Genomic_DNA"/>
</dbReference>
<evidence type="ECO:0000313" key="1">
    <source>
        <dbReference type="EMBL" id="QHT99614.1"/>
    </source>
</evidence>
<name>A0A6C0J1S0_9ZZZZ</name>
<organism evidence="1">
    <name type="scientific">viral metagenome</name>
    <dbReference type="NCBI Taxonomy" id="1070528"/>
    <lineage>
        <taxon>unclassified sequences</taxon>
        <taxon>metagenomes</taxon>
        <taxon>organismal metagenomes</taxon>
    </lineage>
</organism>